<organism evidence="2 3">
    <name type="scientific">Pythium insidiosum</name>
    <name type="common">Pythiosis disease agent</name>
    <dbReference type="NCBI Taxonomy" id="114742"/>
    <lineage>
        <taxon>Eukaryota</taxon>
        <taxon>Sar</taxon>
        <taxon>Stramenopiles</taxon>
        <taxon>Oomycota</taxon>
        <taxon>Peronosporomycetes</taxon>
        <taxon>Pythiales</taxon>
        <taxon>Pythiaceae</taxon>
        <taxon>Pythium</taxon>
    </lineage>
</organism>
<reference evidence="2" key="1">
    <citation type="submission" date="2021-12" db="EMBL/GenBank/DDBJ databases">
        <title>Prjna785345.</title>
        <authorList>
            <person name="Rujirawat T."/>
            <person name="Krajaejun T."/>
        </authorList>
    </citation>
    <scope>NUCLEOTIDE SEQUENCE</scope>
    <source>
        <strain evidence="2">Pi057C3</strain>
    </source>
</reference>
<evidence type="ECO:0000313" key="3">
    <source>
        <dbReference type="Proteomes" id="UP001209570"/>
    </source>
</evidence>
<evidence type="ECO:0000313" key="2">
    <source>
        <dbReference type="EMBL" id="KAJ0406390.1"/>
    </source>
</evidence>
<dbReference type="AlphaFoldDB" id="A0AAD5M8Z3"/>
<protein>
    <submittedName>
        <fullName evidence="2">Uncharacterized protein</fullName>
    </submittedName>
</protein>
<evidence type="ECO:0000256" key="1">
    <source>
        <dbReference type="SAM" id="MobiDB-lite"/>
    </source>
</evidence>
<keyword evidence="3" id="KW-1185">Reference proteome</keyword>
<feature type="region of interest" description="Disordered" evidence="1">
    <location>
        <begin position="127"/>
        <end position="152"/>
    </location>
</feature>
<proteinExistence type="predicted"/>
<gene>
    <name evidence="2" type="ORF">P43SY_006998</name>
</gene>
<dbReference type="Proteomes" id="UP001209570">
    <property type="component" value="Unassembled WGS sequence"/>
</dbReference>
<sequence length="244" mass="27075">MSRDHDDILDEMSLSDDELLDSLADDMMQEMEMETVPVIQPTRSVAAPVRAAPAPVAMPRGAAAPMPDLGQMMSQMMPMMSQMFGGAGGMRGGVQGLPRQPQLSWQEIVQQHVPSAEQQDWIKTIEADSKRQQSDVASQRFSTPPSRAYHPSKKALPNVYAEVETLLASLLNEAVRVRNAEHHPKWKEYHANLVSHIAQSGLAEVFARDLKDQLRRRVESDPDFLAARAQDPSRFPNIAAALQV</sequence>
<dbReference type="EMBL" id="JAKCXM010000033">
    <property type="protein sequence ID" value="KAJ0406390.1"/>
    <property type="molecule type" value="Genomic_DNA"/>
</dbReference>
<name>A0AAD5M8Z3_PYTIN</name>
<comment type="caution">
    <text evidence="2">The sequence shown here is derived from an EMBL/GenBank/DDBJ whole genome shotgun (WGS) entry which is preliminary data.</text>
</comment>
<accession>A0AAD5M8Z3</accession>
<feature type="compositionally biased region" description="Polar residues" evidence="1">
    <location>
        <begin position="134"/>
        <end position="145"/>
    </location>
</feature>